<dbReference type="InterPro" id="IPR036047">
    <property type="entry name" value="F-box-like_dom_sf"/>
</dbReference>
<evidence type="ECO:0000259" key="2">
    <source>
        <dbReference type="Pfam" id="PF25372"/>
    </source>
</evidence>
<comment type="caution">
    <text evidence="3">The sequence shown here is derived from an EMBL/GenBank/DDBJ whole genome shotgun (WGS) entry which is preliminary data.</text>
</comment>
<organism evidence="3 4">
    <name type="scientific">Carex littledalei</name>
    <dbReference type="NCBI Taxonomy" id="544730"/>
    <lineage>
        <taxon>Eukaryota</taxon>
        <taxon>Viridiplantae</taxon>
        <taxon>Streptophyta</taxon>
        <taxon>Embryophyta</taxon>
        <taxon>Tracheophyta</taxon>
        <taxon>Spermatophyta</taxon>
        <taxon>Magnoliopsida</taxon>
        <taxon>Liliopsida</taxon>
        <taxon>Poales</taxon>
        <taxon>Cyperaceae</taxon>
        <taxon>Cyperoideae</taxon>
        <taxon>Cariceae</taxon>
        <taxon>Carex</taxon>
        <taxon>Carex subgen. Euthyceras</taxon>
    </lineage>
</organism>
<dbReference type="OrthoDB" id="550575at2759"/>
<dbReference type="Proteomes" id="UP000623129">
    <property type="component" value="Unassembled WGS sequence"/>
</dbReference>
<dbReference type="Pfam" id="PF25372">
    <property type="entry name" value="DUF7885"/>
    <property type="match status" value="1"/>
</dbReference>
<reference evidence="3" key="1">
    <citation type="submission" date="2020-01" db="EMBL/GenBank/DDBJ databases">
        <title>Genome sequence of Kobresia littledalei, the first chromosome-level genome in the family Cyperaceae.</title>
        <authorList>
            <person name="Qu G."/>
        </authorList>
    </citation>
    <scope>NUCLEOTIDE SEQUENCE</scope>
    <source>
        <strain evidence="3">C.B.Clarke</strain>
        <tissue evidence="3">Leaf</tissue>
    </source>
</reference>
<evidence type="ECO:0000313" key="4">
    <source>
        <dbReference type="Proteomes" id="UP000623129"/>
    </source>
</evidence>
<dbReference type="GO" id="GO:0019005">
    <property type="term" value="C:SCF ubiquitin ligase complex"/>
    <property type="evidence" value="ECO:0007669"/>
    <property type="project" value="TreeGrafter"/>
</dbReference>
<dbReference type="InterPro" id="IPR057207">
    <property type="entry name" value="FBXL15_LRR"/>
</dbReference>
<gene>
    <name evidence="3" type="ORF">FCM35_KLT15975</name>
</gene>
<dbReference type="GO" id="GO:0031146">
    <property type="term" value="P:SCF-dependent proteasomal ubiquitin-dependent protein catabolic process"/>
    <property type="evidence" value="ECO:0007669"/>
    <property type="project" value="TreeGrafter"/>
</dbReference>
<feature type="domain" description="F-box" evidence="1">
    <location>
        <begin position="55"/>
        <end position="93"/>
    </location>
</feature>
<evidence type="ECO:0000313" key="3">
    <source>
        <dbReference type="EMBL" id="KAF3340204.1"/>
    </source>
</evidence>
<feature type="domain" description="F-box/LRR-repeat protein 15-like leucin rich repeat" evidence="2">
    <location>
        <begin position="299"/>
        <end position="426"/>
    </location>
</feature>
<evidence type="ECO:0000259" key="1">
    <source>
        <dbReference type="Pfam" id="PF12937"/>
    </source>
</evidence>
<protein>
    <submittedName>
        <fullName evidence="3">F-box protein</fullName>
    </submittedName>
</protein>
<dbReference type="AlphaFoldDB" id="A0A833RWR9"/>
<keyword evidence="4" id="KW-1185">Reference proteome</keyword>
<dbReference type="Gene3D" id="3.80.10.10">
    <property type="entry name" value="Ribonuclease Inhibitor"/>
    <property type="match status" value="2"/>
</dbReference>
<dbReference type="InterPro" id="IPR032675">
    <property type="entry name" value="LRR_dom_sf"/>
</dbReference>
<name>A0A833RWR9_9POAL</name>
<dbReference type="PANTHER" id="PTHR13318:SF74">
    <property type="entry name" value="OS02G0658500 PROTEIN"/>
    <property type="match status" value="1"/>
</dbReference>
<sequence>MPQHRRLSSWSELLLKHAVANMPPKTLTLNDDPTKPLSHPVPTSFSGDLTSLLSDELLLLVFSFLPPPHLLSPASLVCRRWLHLAGRLRRRLTLLDWSFLHHRLPYRFSNLTDLDLLPASFVSPSFCTALLTRGTISVSLDIYADPPVGDAQFISCESISLGLETISSNFPNLRKLCTVAPTVSDSGLFAIANSCPILQELELHGCTDLALRPISVFENLQILRLVGSVEGLYSGPSVTDIGLTILAHGCKRIVELELSGCEGSYDGISAIGRCCAMLEELIISDHKMDNGWIAGLAFCGNLKTLRLQGCKRIDTDPGPEEHLGSCPAIESVQLQRCQIRDKRSLHALFMVCESAREIVFQNCWGLDDELFASAAICRRVKLLSLQSCSALTTQGLESIILSWPDLERLTVISCNNISDEELSPALSALFSSLKELKWRPDTKSMLSSSLNGTGMGKKGGRFFKRRILPGQQRLKVKPDERPS</sequence>
<dbReference type="SUPFAM" id="SSF81383">
    <property type="entry name" value="F-box domain"/>
    <property type="match status" value="1"/>
</dbReference>
<dbReference type="SUPFAM" id="SSF52047">
    <property type="entry name" value="RNI-like"/>
    <property type="match status" value="1"/>
</dbReference>
<dbReference type="PANTHER" id="PTHR13318">
    <property type="entry name" value="PARTNER OF PAIRED, ISOFORM B-RELATED"/>
    <property type="match status" value="1"/>
</dbReference>
<accession>A0A833RWR9</accession>
<dbReference type="InterPro" id="IPR001810">
    <property type="entry name" value="F-box_dom"/>
</dbReference>
<dbReference type="EMBL" id="SWLB01000003">
    <property type="protein sequence ID" value="KAF3340204.1"/>
    <property type="molecule type" value="Genomic_DNA"/>
</dbReference>
<dbReference type="Pfam" id="PF12937">
    <property type="entry name" value="F-box-like"/>
    <property type="match status" value="1"/>
</dbReference>
<proteinExistence type="predicted"/>